<gene>
    <name evidence="1" type="ORF">N7515_004941</name>
</gene>
<dbReference type="RefSeq" id="XP_056522635.1">
    <property type="nucleotide sequence ID" value="XM_056665685.1"/>
</dbReference>
<name>A0A9W9L3U0_9EURO</name>
<proteinExistence type="predicted"/>
<dbReference type="AlphaFoldDB" id="A0A9W9L3U0"/>
<dbReference type="OrthoDB" id="21502at2759"/>
<evidence type="ECO:0000313" key="1">
    <source>
        <dbReference type="EMBL" id="KAJ5135663.1"/>
    </source>
</evidence>
<dbReference type="EMBL" id="JAPQKL010000004">
    <property type="protein sequence ID" value="KAJ5135663.1"/>
    <property type="molecule type" value="Genomic_DNA"/>
</dbReference>
<dbReference type="GeneID" id="81404855"/>
<dbReference type="InterPro" id="IPR023213">
    <property type="entry name" value="CAT-like_dom_sf"/>
</dbReference>
<organism evidence="1 2">
    <name type="scientific">Penicillium bovifimosum</name>
    <dbReference type="NCBI Taxonomy" id="126998"/>
    <lineage>
        <taxon>Eukaryota</taxon>
        <taxon>Fungi</taxon>
        <taxon>Dikarya</taxon>
        <taxon>Ascomycota</taxon>
        <taxon>Pezizomycotina</taxon>
        <taxon>Eurotiomycetes</taxon>
        <taxon>Eurotiomycetidae</taxon>
        <taxon>Eurotiales</taxon>
        <taxon>Aspergillaceae</taxon>
        <taxon>Penicillium</taxon>
    </lineage>
</organism>
<reference evidence="1" key="1">
    <citation type="submission" date="2022-11" db="EMBL/GenBank/DDBJ databases">
        <authorList>
            <person name="Petersen C."/>
        </authorList>
    </citation>
    <scope>NUCLEOTIDE SEQUENCE</scope>
    <source>
        <strain evidence="1">IBT 22155</strain>
    </source>
</reference>
<evidence type="ECO:0000313" key="2">
    <source>
        <dbReference type="Proteomes" id="UP001149079"/>
    </source>
</evidence>
<protein>
    <submittedName>
        <fullName evidence="1">BCL5p</fullName>
    </submittedName>
</protein>
<dbReference type="Proteomes" id="UP001149079">
    <property type="component" value="Unassembled WGS sequence"/>
</dbReference>
<accession>A0A9W9L3U0</accession>
<sequence length="491" mass="54733">MTNDSKTMENGSESSRLIPLEPIDQWVPINNVRSILFMVIREILNEEAMRDALGHLIRDHLPILGARLEANSTNGDLAYRLPDSFTADYKLFQWSNQIVDSSLAAANLLPESPQADSGPFYGPWSVPELEDKWTPSTWPKERKFEEPDTPLLLVHIVKYTDATVVTLSLPHAVSDQMGFASLITAWLQIIKGETPAEFLQLRPGALDGPKLSKKELRRKGTYRIMNNLEKTRYIMGLLPDLILNPEETRRMLFLPVKLVESLRDRHTQALKSEFGEDTVPLTSGDIVTALLTKFANYGRKSSQKVSLSTAMNGRGRHPALPADKPYLHNCICHIVQQSPNPNKVSLGKLAYQHRLAVLEGMQLESIERNLAVTKKLYNRKRMLQVTEPGNLGYACTNWCGAWRNIDFGPAVVTKEDASANGGAVNASAINGCVTARPLVLGHSLNRDHPTRYNVQVMCKADGGFWCDFTVSTKTAARLDKLFESDPSLSSL</sequence>
<dbReference type="Gene3D" id="3.30.559.10">
    <property type="entry name" value="Chloramphenicol acetyltransferase-like domain"/>
    <property type="match status" value="2"/>
</dbReference>
<keyword evidence="2" id="KW-1185">Reference proteome</keyword>
<comment type="caution">
    <text evidence="1">The sequence shown here is derived from an EMBL/GenBank/DDBJ whole genome shotgun (WGS) entry which is preliminary data.</text>
</comment>
<reference evidence="1" key="2">
    <citation type="journal article" date="2023" name="IMA Fungus">
        <title>Comparative genomic study of the Penicillium genus elucidates a diverse pangenome and 15 lateral gene transfer events.</title>
        <authorList>
            <person name="Petersen C."/>
            <person name="Sorensen T."/>
            <person name="Nielsen M.R."/>
            <person name="Sondergaard T.E."/>
            <person name="Sorensen J.L."/>
            <person name="Fitzpatrick D.A."/>
            <person name="Frisvad J.C."/>
            <person name="Nielsen K.L."/>
        </authorList>
    </citation>
    <scope>NUCLEOTIDE SEQUENCE</scope>
    <source>
        <strain evidence="1">IBT 22155</strain>
    </source>
</reference>